<keyword evidence="1" id="KW-0732">Signal</keyword>
<dbReference type="GeneID" id="31360369"/>
<keyword evidence="3" id="KW-1185">Reference proteome</keyword>
<organism evidence="2 3">
    <name type="scientific">Heterostelium pallidum (strain ATCC 26659 / Pp 5 / PN500)</name>
    <name type="common">Cellular slime mold</name>
    <name type="synonym">Polysphondylium pallidum</name>
    <dbReference type="NCBI Taxonomy" id="670386"/>
    <lineage>
        <taxon>Eukaryota</taxon>
        <taxon>Amoebozoa</taxon>
        <taxon>Evosea</taxon>
        <taxon>Eumycetozoa</taxon>
        <taxon>Dictyostelia</taxon>
        <taxon>Acytosteliales</taxon>
        <taxon>Acytosteliaceae</taxon>
        <taxon>Heterostelium</taxon>
    </lineage>
</organism>
<feature type="chain" id="PRO_5003040972" evidence="1">
    <location>
        <begin position="21"/>
        <end position="645"/>
    </location>
</feature>
<protein>
    <submittedName>
        <fullName evidence="2">Uncharacterized protein</fullName>
    </submittedName>
</protein>
<name>D3B8T9_HETP5</name>
<dbReference type="EMBL" id="ADBJ01000020">
    <property type="protein sequence ID" value="EFA82457.1"/>
    <property type="molecule type" value="Genomic_DNA"/>
</dbReference>
<dbReference type="AlphaFoldDB" id="D3B8T9"/>
<comment type="caution">
    <text evidence="2">The sequence shown here is derived from an EMBL/GenBank/DDBJ whole genome shotgun (WGS) entry which is preliminary data.</text>
</comment>
<sequence>MKLFVTILLLLSTFSFFSNSQSLEEGIFLSLNHEFIVDQITTNLIPGIAYVVDNMKIPDQEFSDLGMTYKFYDIKLSLNKDTPFSNPVLQTNSPQFTLGLLNIKIVNSFTGLEVLSQLDTWDKAGTTMTYGFRLYNSYSCVTSNVPIVTIVEGPNFVTNFNMDFSSETPSIEFTSSMCNLTCATIDIIGSGHTCGTCAGVKKVIEIGLHKNLKKINDDINNELNKEIAPNNRGYLFSGLVDNLLYYTIGMNGTFFTKERENIPALYTPQVFSSMSFIPTDGVAIFTQGAVNSFLNAIYFEFLSPEYIIQDHFASINLSTSDPDLQAIIPFFVHIPDHQVDVVITPFSNWDINRVSSSGNEFVMYISNPIILVSFMVYDMPQVYANISLSIDTMAIINIDIEDNKVKVNFDNTNFDTTIIEAPQGFSLENWTDVTNILSFDLPDILKNIMVWYDPSEEIVIANFQLYPDALRIRNQYHEITKNLTIRFFVDSNANNVFDSNEKLYTGHSWVSVQDSYSNNITDFKSYFGSEIVIRNNDDYPWSRKVMISTFDNHYPISPIFTIEPLQTGVIYIPIFDDFDCEDCFCFGQIKSESLVLQFNTGTYNTSHFGYCPTINSHLCIHYSVLDFPPYCDVELNPDGILTVSH</sequence>
<evidence type="ECO:0000256" key="1">
    <source>
        <dbReference type="SAM" id="SignalP"/>
    </source>
</evidence>
<evidence type="ECO:0000313" key="3">
    <source>
        <dbReference type="Proteomes" id="UP000001396"/>
    </source>
</evidence>
<dbReference type="Proteomes" id="UP000001396">
    <property type="component" value="Unassembled WGS sequence"/>
</dbReference>
<dbReference type="RefSeq" id="XP_020434574.1">
    <property type="nucleotide sequence ID" value="XM_020575779.1"/>
</dbReference>
<gene>
    <name evidence="2" type="ORF">PPL_04882</name>
</gene>
<reference evidence="2 3" key="1">
    <citation type="journal article" date="2011" name="Genome Res.">
        <title>Phylogeny-wide analysis of social amoeba genomes highlights ancient origins for complex intercellular communication.</title>
        <authorList>
            <person name="Heidel A.J."/>
            <person name="Lawal H.M."/>
            <person name="Felder M."/>
            <person name="Schilde C."/>
            <person name="Helps N.R."/>
            <person name="Tunggal B."/>
            <person name="Rivero F."/>
            <person name="John U."/>
            <person name="Schleicher M."/>
            <person name="Eichinger L."/>
            <person name="Platzer M."/>
            <person name="Noegel A.A."/>
            <person name="Schaap P."/>
            <person name="Gloeckner G."/>
        </authorList>
    </citation>
    <scope>NUCLEOTIDE SEQUENCE [LARGE SCALE GENOMIC DNA]</scope>
    <source>
        <strain evidence="3">ATCC 26659 / Pp 5 / PN500</strain>
    </source>
</reference>
<feature type="signal peptide" evidence="1">
    <location>
        <begin position="1"/>
        <end position="20"/>
    </location>
</feature>
<dbReference type="InParanoid" id="D3B8T9"/>
<accession>D3B8T9</accession>
<evidence type="ECO:0000313" key="2">
    <source>
        <dbReference type="EMBL" id="EFA82457.1"/>
    </source>
</evidence>
<proteinExistence type="predicted"/>